<dbReference type="PROSITE" id="PS51257">
    <property type="entry name" value="PROKAR_LIPOPROTEIN"/>
    <property type="match status" value="1"/>
</dbReference>
<evidence type="ECO:0000313" key="3">
    <source>
        <dbReference type="EMBL" id="MBT1710534.1"/>
    </source>
</evidence>
<keyword evidence="4" id="KW-1185">Reference proteome</keyword>
<dbReference type="InterPro" id="IPR025645">
    <property type="entry name" value="DUF4349"/>
</dbReference>
<evidence type="ECO:0000313" key="4">
    <source>
        <dbReference type="Proteomes" id="UP001319080"/>
    </source>
</evidence>
<dbReference type="Proteomes" id="UP001319080">
    <property type="component" value="Unassembled WGS sequence"/>
</dbReference>
<organism evidence="3 4">
    <name type="scientific">Dawidia cretensis</name>
    <dbReference type="NCBI Taxonomy" id="2782350"/>
    <lineage>
        <taxon>Bacteria</taxon>
        <taxon>Pseudomonadati</taxon>
        <taxon>Bacteroidota</taxon>
        <taxon>Cytophagia</taxon>
        <taxon>Cytophagales</taxon>
        <taxon>Chryseotaleaceae</taxon>
        <taxon>Dawidia</taxon>
    </lineage>
</organism>
<keyword evidence="1" id="KW-0472">Membrane</keyword>
<dbReference type="EMBL" id="JAHESE010000023">
    <property type="protein sequence ID" value="MBT1710534.1"/>
    <property type="molecule type" value="Genomic_DNA"/>
</dbReference>
<dbReference type="RefSeq" id="WP_254086106.1">
    <property type="nucleotide sequence ID" value="NZ_JAHESE010000023.1"/>
</dbReference>
<evidence type="ECO:0000259" key="2">
    <source>
        <dbReference type="Pfam" id="PF14257"/>
    </source>
</evidence>
<keyword evidence="1" id="KW-1133">Transmembrane helix</keyword>
<protein>
    <submittedName>
        <fullName evidence="3">DUF4349 domain-containing protein</fullName>
    </submittedName>
</protein>
<evidence type="ECO:0000256" key="1">
    <source>
        <dbReference type="SAM" id="Phobius"/>
    </source>
</evidence>
<reference evidence="3 4" key="1">
    <citation type="submission" date="2021-05" db="EMBL/GenBank/DDBJ databases">
        <title>A Polyphasic approach of four new species of the genus Ohtaekwangia: Ohtaekwangia histidinii sp. nov., Ohtaekwangia cretensis sp. nov., Ohtaekwangia indiensis sp. nov., Ohtaekwangia reichenbachii sp. nov. from diverse environment.</title>
        <authorList>
            <person name="Octaviana S."/>
        </authorList>
    </citation>
    <scope>NUCLEOTIDE SEQUENCE [LARGE SCALE GENOMIC DNA]</scope>
    <source>
        <strain evidence="3 4">PWU5</strain>
    </source>
</reference>
<feature type="domain" description="DUF4349" evidence="2">
    <location>
        <begin position="70"/>
        <end position="278"/>
    </location>
</feature>
<proteinExistence type="predicted"/>
<dbReference type="AlphaFoldDB" id="A0AAP2GRN4"/>
<sequence>MQKLIAVLCVVGLCSCSSKKSEMSSADAIGVESVAEAAMTETAASAGKAANPQQASPAMAFKDPYQGNSKLIKTLHYRFEVANIKKSTEAIEAALKKYPAYMESSNLRTEYQLVENHVILRVQNEYFHELLTDIDAQALAVEFRNVSTEDVAKDFVDLESRLRTKREVEERYRDILRKKAGTIEELLETEKQIGILHEEIEATISRVNYLREQVNYSTLKLELYQHIQPTVAIEETPAWGERFSDAFSTGLQGVARLLLGLVYIWPLLLVVATATGIVMFLKRKGRVSF</sequence>
<dbReference type="Pfam" id="PF14257">
    <property type="entry name" value="DUF4349"/>
    <property type="match status" value="1"/>
</dbReference>
<name>A0AAP2GRN4_9BACT</name>
<feature type="transmembrane region" description="Helical" evidence="1">
    <location>
        <begin position="257"/>
        <end position="281"/>
    </location>
</feature>
<accession>A0AAP2GRN4</accession>
<comment type="caution">
    <text evidence="3">The sequence shown here is derived from an EMBL/GenBank/DDBJ whole genome shotgun (WGS) entry which is preliminary data.</text>
</comment>
<gene>
    <name evidence="3" type="ORF">KK062_19980</name>
</gene>
<keyword evidence="1" id="KW-0812">Transmembrane</keyword>